<feature type="domain" description="Flavodoxin-like fold" evidence="4">
    <location>
        <begin position="1"/>
        <end position="178"/>
    </location>
</feature>
<dbReference type="PANTHER" id="PTHR10204">
    <property type="entry name" value="NAD P H OXIDOREDUCTASE-RELATED"/>
    <property type="match status" value="1"/>
</dbReference>
<dbReference type="AlphaFoldDB" id="A0A345YF01"/>
<dbReference type="EMBL" id="CP031357">
    <property type="protein sequence ID" value="AXK42503.1"/>
    <property type="molecule type" value="Genomic_DNA"/>
</dbReference>
<feature type="compositionally biased region" description="Basic and acidic residues" evidence="3">
    <location>
        <begin position="195"/>
        <end position="210"/>
    </location>
</feature>
<dbReference type="InterPro" id="IPR051545">
    <property type="entry name" value="NAD(P)H_dehydrogenase_qn"/>
</dbReference>
<evidence type="ECO:0000256" key="3">
    <source>
        <dbReference type="SAM" id="MobiDB-lite"/>
    </source>
</evidence>
<name>A0A345YF01_9SPHN</name>
<evidence type="ECO:0000313" key="5">
    <source>
        <dbReference type="EMBL" id="AXK42503.1"/>
    </source>
</evidence>
<dbReference type="InterPro" id="IPR029039">
    <property type="entry name" value="Flavoprotein-like_sf"/>
</dbReference>
<dbReference type="SUPFAM" id="SSF52218">
    <property type="entry name" value="Flavoproteins"/>
    <property type="match status" value="1"/>
</dbReference>
<dbReference type="KEGG" id="err:DVR09_09340"/>
<dbReference type="OrthoDB" id="9798454at2"/>
<keyword evidence="2" id="KW-0560">Oxidoreductase</keyword>
<comment type="similarity">
    <text evidence="1">Belongs to the NAD(P)H dehydrogenase (quinone) family.</text>
</comment>
<dbReference type="InterPro" id="IPR003680">
    <property type="entry name" value="Flavodoxin_fold"/>
</dbReference>
<protein>
    <submittedName>
        <fullName evidence="5">Flavodoxin family protein</fullName>
    </submittedName>
</protein>
<dbReference type="Proteomes" id="UP000254508">
    <property type="component" value="Chromosome"/>
</dbReference>
<proteinExistence type="inferred from homology"/>
<gene>
    <name evidence="5" type="ORF">DVR09_09340</name>
</gene>
<dbReference type="GO" id="GO:0005829">
    <property type="term" value="C:cytosol"/>
    <property type="evidence" value="ECO:0007669"/>
    <property type="project" value="TreeGrafter"/>
</dbReference>
<evidence type="ECO:0000313" key="6">
    <source>
        <dbReference type="Proteomes" id="UP000254508"/>
    </source>
</evidence>
<accession>A0A345YF01</accession>
<dbReference type="GO" id="GO:0003955">
    <property type="term" value="F:NAD(P)H dehydrogenase (quinone) activity"/>
    <property type="evidence" value="ECO:0007669"/>
    <property type="project" value="TreeGrafter"/>
</dbReference>
<sequence>MKILLLDGHPDRDRFSSHLLDLYRQALPPDVDVEVVALRDITFTPILRHGYARRTEWEPGLRALAAKLDACDHLVVAFPMWWGSEPAELKGLLDRLFLPGFTFAYREGSSLWDKLMAGRSADVIATMDTPPLFLRLMYGNALVKRWKRQVLGFCGFKPVRVWACGPIKNGAWEKGLPKWRRKIERMARSISQAKPQEKRARLPDFLERQR</sequence>
<evidence type="ECO:0000256" key="1">
    <source>
        <dbReference type="ARBA" id="ARBA00006252"/>
    </source>
</evidence>
<dbReference type="Gene3D" id="3.40.50.360">
    <property type="match status" value="1"/>
</dbReference>
<evidence type="ECO:0000259" key="4">
    <source>
        <dbReference type="Pfam" id="PF02525"/>
    </source>
</evidence>
<dbReference type="PANTHER" id="PTHR10204:SF34">
    <property type="entry name" value="NAD(P)H DEHYDROGENASE [QUINONE] 1 ISOFORM 1"/>
    <property type="match status" value="1"/>
</dbReference>
<keyword evidence="6" id="KW-1185">Reference proteome</keyword>
<organism evidence="5 6">
    <name type="scientific">Erythrobacter aureus</name>
    <dbReference type="NCBI Taxonomy" id="2182384"/>
    <lineage>
        <taxon>Bacteria</taxon>
        <taxon>Pseudomonadati</taxon>
        <taxon>Pseudomonadota</taxon>
        <taxon>Alphaproteobacteria</taxon>
        <taxon>Sphingomonadales</taxon>
        <taxon>Erythrobacteraceae</taxon>
        <taxon>Erythrobacter/Porphyrobacter group</taxon>
        <taxon>Erythrobacter</taxon>
    </lineage>
</organism>
<dbReference type="Pfam" id="PF02525">
    <property type="entry name" value="Flavodoxin_2"/>
    <property type="match status" value="1"/>
</dbReference>
<reference evidence="6" key="1">
    <citation type="submission" date="2018-07" db="EMBL/GenBank/DDBJ databases">
        <title>Genome sequence of Erythrobacter strain YH-07, an antagonistic bacterium isolated from Yellow Sea.</title>
        <authorList>
            <person name="Tang T."/>
            <person name="Liu Q."/>
            <person name="Sun X."/>
        </authorList>
    </citation>
    <scope>NUCLEOTIDE SEQUENCE [LARGE SCALE GENOMIC DNA]</scope>
    <source>
        <strain evidence="6">YH-07</strain>
    </source>
</reference>
<dbReference type="RefSeq" id="WP_115416684.1">
    <property type="nucleotide sequence ID" value="NZ_CP031357.1"/>
</dbReference>
<evidence type="ECO:0000256" key="2">
    <source>
        <dbReference type="ARBA" id="ARBA00023002"/>
    </source>
</evidence>
<feature type="region of interest" description="Disordered" evidence="3">
    <location>
        <begin position="189"/>
        <end position="210"/>
    </location>
</feature>